<dbReference type="STRING" id="1774273.LPB03_06955"/>
<protein>
    <recommendedName>
        <fullName evidence="3">Globin</fullName>
    </recommendedName>
</protein>
<organism evidence="1 2">
    <name type="scientific">Polaribacter vadi</name>
    <dbReference type="NCBI Taxonomy" id="1774273"/>
    <lineage>
        <taxon>Bacteria</taxon>
        <taxon>Pseudomonadati</taxon>
        <taxon>Bacteroidota</taxon>
        <taxon>Flavobacteriia</taxon>
        <taxon>Flavobacteriales</taxon>
        <taxon>Flavobacteriaceae</taxon>
    </lineage>
</organism>
<dbReference type="Proteomes" id="UP000092584">
    <property type="component" value="Unassembled WGS sequence"/>
</dbReference>
<accession>A0A1B8TZ96</accession>
<dbReference type="AlphaFoldDB" id="A0A1B8TZ96"/>
<dbReference type="KEGG" id="pob:LPB03_06955"/>
<evidence type="ECO:0008006" key="3">
    <source>
        <dbReference type="Google" id="ProtNLM"/>
    </source>
</evidence>
<name>A0A1B8TZ96_9FLAO</name>
<dbReference type="InterPro" id="IPR009050">
    <property type="entry name" value="Globin-like_sf"/>
</dbReference>
<proteinExistence type="predicted"/>
<keyword evidence="2" id="KW-1185">Reference proteome</keyword>
<dbReference type="GO" id="GO:0019825">
    <property type="term" value="F:oxygen binding"/>
    <property type="evidence" value="ECO:0007669"/>
    <property type="project" value="InterPro"/>
</dbReference>
<dbReference type="CDD" id="cd08916">
    <property type="entry name" value="TrHb3_P"/>
    <property type="match status" value="1"/>
</dbReference>
<comment type="caution">
    <text evidence="1">The sequence shown here is derived from an EMBL/GenBank/DDBJ whole genome shotgun (WGS) entry which is preliminary data.</text>
</comment>
<reference evidence="2" key="1">
    <citation type="submission" date="2016-02" db="EMBL/GenBank/DDBJ databases">
        <authorList>
            <person name="Shin S.-K."/>
            <person name="Yi H."/>
            <person name="Kim E."/>
        </authorList>
    </citation>
    <scope>NUCLEOTIDE SEQUENCE [LARGE SCALE GENOMIC DNA]</scope>
    <source>
        <strain evidence="2">LPB0003</strain>
    </source>
</reference>
<gene>
    <name evidence="1" type="ORF">LPB3_05535</name>
</gene>
<dbReference type="EMBL" id="LSFM01000021">
    <property type="protein sequence ID" value="OBY64855.1"/>
    <property type="molecule type" value="Genomic_DNA"/>
</dbReference>
<evidence type="ECO:0000313" key="2">
    <source>
        <dbReference type="Proteomes" id="UP000092584"/>
    </source>
</evidence>
<dbReference type="SUPFAM" id="SSF46458">
    <property type="entry name" value="Globin-like"/>
    <property type="match status" value="1"/>
</dbReference>
<dbReference type="GO" id="GO:0020037">
    <property type="term" value="F:heme binding"/>
    <property type="evidence" value="ECO:0007669"/>
    <property type="project" value="InterPro"/>
</dbReference>
<evidence type="ECO:0000313" key="1">
    <source>
        <dbReference type="EMBL" id="OBY64855.1"/>
    </source>
</evidence>
<dbReference type="InterPro" id="IPR012292">
    <property type="entry name" value="Globin/Proto"/>
</dbReference>
<dbReference type="Gene3D" id="1.10.490.10">
    <property type="entry name" value="Globins"/>
    <property type="match status" value="1"/>
</dbReference>
<sequence length="129" mass="15557">MKPDISSRKDIKQIMTKFYDFLLADKTMMPFFEEIVQENQLEHHLEIITDFWNDILFDTNDYQQNVMQKHLQKNAFIHFKKEHFTSWVSYFFKTIDASFTGENSEKMKARAQSIATVMQLKMNLFQDKK</sequence>